<dbReference type="InterPro" id="IPR023631">
    <property type="entry name" value="Amidase_dom"/>
</dbReference>
<dbReference type="Gene3D" id="3.90.1300.10">
    <property type="entry name" value="Amidase signature (AS) domain"/>
    <property type="match status" value="1"/>
</dbReference>
<evidence type="ECO:0000313" key="3">
    <source>
        <dbReference type="EMBL" id="KAK3942907.1"/>
    </source>
</evidence>
<dbReference type="PANTHER" id="PTHR11895">
    <property type="entry name" value="TRANSAMIDASE"/>
    <property type="match status" value="1"/>
</dbReference>
<feature type="compositionally biased region" description="Low complexity" evidence="1">
    <location>
        <begin position="1"/>
        <end position="17"/>
    </location>
</feature>
<reference evidence="4" key="1">
    <citation type="journal article" date="2023" name="Mol. Phylogenet. Evol.">
        <title>Genome-scale phylogeny and comparative genomics of the fungal order Sordariales.</title>
        <authorList>
            <person name="Hensen N."/>
            <person name="Bonometti L."/>
            <person name="Westerberg I."/>
            <person name="Brannstrom I.O."/>
            <person name="Guillou S."/>
            <person name="Cros-Aarteil S."/>
            <person name="Calhoun S."/>
            <person name="Haridas S."/>
            <person name="Kuo A."/>
            <person name="Mondo S."/>
            <person name="Pangilinan J."/>
            <person name="Riley R."/>
            <person name="LaButti K."/>
            <person name="Andreopoulos B."/>
            <person name="Lipzen A."/>
            <person name="Chen C."/>
            <person name="Yan M."/>
            <person name="Daum C."/>
            <person name="Ng V."/>
            <person name="Clum A."/>
            <person name="Steindorff A."/>
            <person name="Ohm R.A."/>
            <person name="Martin F."/>
            <person name="Silar P."/>
            <person name="Natvig D.O."/>
            <person name="Lalanne C."/>
            <person name="Gautier V."/>
            <person name="Ament-Velasquez S.L."/>
            <person name="Kruys A."/>
            <person name="Hutchinson M.I."/>
            <person name="Powell A.J."/>
            <person name="Barry K."/>
            <person name="Miller A.N."/>
            <person name="Grigoriev I.V."/>
            <person name="Debuchy R."/>
            <person name="Gladieux P."/>
            <person name="Hiltunen Thoren M."/>
            <person name="Johannesson H."/>
        </authorList>
    </citation>
    <scope>NUCLEOTIDE SEQUENCE [LARGE SCALE GENOMIC DNA]</scope>
    <source>
        <strain evidence="4">CBS 340.73</strain>
    </source>
</reference>
<feature type="region of interest" description="Disordered" evidence="1">
    <location>
        <begin position="1"/>
        <end position="23"/>
    </location>
</feature>
<name>A0AAN6NBW5_9PEZI</name>
<evidence type="ECO:0000313" key="4">
    <source>
        <dbReference type="Proteomes" id="UP001303473"/>
    </source>
</evidence>
<dbReference type="InterPro" id="IPR036928">
    <property type="entry name" value="AS_sf"/>
</dbReference>
<dbReference type="Pfam" id="PF01425">
    <property type="entry name" value="Amidase"/>
    <property type="match status" value="2"/>
</dbReference>
<dbReference type="PANTHER" id="PTHR11895:SF171">
    <property type="entry name" value="AMIDASE DOMAIN-CONTAINING PROTEIN"/>
    <property type="match status" value="1"/>
</dbReference>
<dbReference type="Proteomes" id="UP001303473">
    <property type="component" value="Unassembled WGS sequence"/>
</dbReference>
<evidence type="ECO:0000259" key="2">
    <source>
        <dbReference type="Pfam" id="PF01425"/>
    </source>
</evidence>
<organism evidence="3 4">
    <name type="scientific">Diplogelasinospora grovesii</name>
    <dbReference type="NCBI Taxonomy" id="303347"/>
    <lineage>
        <taxon>Eukaryota</taxon>
        <taxon>Fungi</taxon>
        <taxon>Dikarya</taxon>
        <taxon>Ascomycota</taxon>
        <taxon>Pezizomycotina</taxon>
        <taxon>Sordariomycetes</taxon>
        <taxon>Sordariomycetidae</taxon>
        <taxon>Sordariales</taxon>
        <taxon>Diplogelasinosporaceae</taxon>
        <taxon>Diplogelasinospora</taxon>
    </lineage>
</organism>
<dbReference type="GO" id="GO:0003824">
    <property type="term" value="F:catalytic activity"/>
    <property type="evidence" value="ECO:0007669"/>
    <property type="project" value="InterPro"/>
</dbReference>
<accession>A0AAN6NBW5</accession>
<dbReference type="AlphaFoldDB" id="A0AAN6NBW5"/>
<protein>
    <submittedName>
        <fullName evidence="3">Amidase</fullName>
    </submittedName>
</protein>
<proteinExistence type="predicted"/>
<evidence type="ECO:0000256" key="1">
    <source>
        <dbReference type="SAM" id="MobiDB-lite"/>
    </source>
</evidence>
<sequence length="591" mass="62998">MSTSDSDSAVSLSGCSSPRPEETKELTLDEFRRIVFKHGLSLKPQDEEEYLFVVRDVEKMVEYVNDLPEYIDPRLVPSLQAQGRTYTVQSRDENPLNAWSHRFELKDTKAISAGLLRGRSVAIKDTVSIAGIPFTLGTQPYHLSKSTPYPIPTIDAPVVSRILAAGGVVTGTSTCENYCMSGLSSTSATGPVENPWLRGCSSGGSSSGSAVLVAINAVKSWHGKRGLPIEDLGEGADFAIGGDQGGSIRLPAALSGTYGLKPTHGLVPYTGIASLHPLIDHCGPMASSVRDVALLLSVIAGYDGIDPRMTPESPLRRAAPQYHVLLDQATTARQLRGEWTPSTAGKGLRVGVLKEGLEIPSLSPDVATVIRKAAQRFEDLGATVTEVSVGHIHHDALAVWAGVIRGQMHEVLLGNRAPDLLSHPLPNLTPPVPDQKWYETMTVSNPAVISALLTGSYLADTKRFGNGYRGKALMHAQQLRDAYDTVFEGVDVVIMPTTPFVAPRQGKHAGGGEGVMENFRAQAHLASNTAPFNITGHPALSMPVGWAPVDGGGEGKLPVGMQIVGRRWDELGVLFAAAAWEVGGFGLDDES</sequence>
<dbReference type="InterPro" id="IPR000120">
    <property type="entry name" value="Amidase"/>
</dbReference>
<keyword evidence="4" id="KW-1185">Reference proteome</keyword>
<feature type="domain" description="Amidase" evidence="2">
    <location>
        <begin position="235"/>
        <end position="573"/>
    </location>
</feature>
<dbReference type="SUPFAM" id="SSF75304">
    <property type="entry name" value="Amidase signature (AS) enzymes"/>
    <property type="match status" value="1"/>
</dbReference>
<gene>
    <name evidence="3" type="ORF">QBC46DRAFT_283113</name>
</gene>
<feature type="domain" description="Amidase" evidence="2">
    <location>
        <begin position="112"/>
        <end position="218"/>
    </location>
</feature>
<comment type="caution">
    <text evidence="3">The sequence shown here is derived from an EMBL/GenBank/DDBJ whole genome shotgun (WGS) entry which is preliminary data.</text>
</comment>
<dbReference type="EMBL" id="MU853770">
    <property type="protein sequence ID" value="KAK3942907.1"/>
    <property type="molecule type" value="Genomic_DNA"/>
</dbReference>